<protein>
    <submittedName>
        <fullName evidence="3">Transgelin-3</fullName>
    </submittedName>
</protein>
<dbReference type="EMBL" id="JADGKB010000048">
    <property type="protein sequence ID" value="KAJ3256606.1"/>
    <property type="molecule type" value="Genomic_DNA"/>
</dbReference>
<evidence type="ECO:0000259" key="2">
    <source>
        <dbReference type="PROSITE" id="PS50021"/>
    </source>
</evidence>
<dbReference type="Proteomes" id="UP001210925">
    <property type="component" value="Unassembled WGS sequence"/>
</dbReference>
<dbReference type="SUPFAM" id="SSF47576">
    <property type="entry name" value="Calponin-homology domain, CH-domain"/>
    <property type="match status" value="1"/>
</dbReference>
<dbReference type="Gene3D" id="1.10.418.10">
    <property type="entry name" value="Calponin-like domain"/>
    <property type="match status" value="1"/>
</dbReference>
<dbReference type="InterPro" id="IPR036872">
    <property type="entry name" value="CH_dom_sf"/>
</dbReference>
<feature type="domain" description="Calponin-homology (CH)" evidence="2">
    <location>
        <begin position="15"/>
        <end position="119"/>
    </location>
</feature>
<dbReference type="PROSITE" id="PS50021">
    <property type="entry name" value="CH"/>
    <property type="match status" value="1"/>
</dbReference>
<feature type="region of interest" description="Disordered" evidence="1">
    <location>
        <begin position="482"/>
        <end position="506"/>
    </location>
</feature>
<dbReference type="InterPro" id="IPR001715">
    <property type="entry name" value="CH_dom"/>
</dbReference>
<dbReference type="GO" id="GO:0007015">
    <property type="term" value="P:actin filament organization"/>
    <property type="evidence" value="ECO:0007669"/>
    <property type="project" value="TreeGrafter"/>
</dbReference>
<sequence length="599" mass="67020">MNPVELYKYDLKSSIIRETEAKEWIESVIGEAIGEDLATALNDGIVLCKLSNALLPDSPPIKYAVSALPFKKMDNISKFLKTLPSLGLSSFETFQTVDLFEKKNMNQVIDCLFAISRNAEKNGFQGPLIGNRHLRSRNSMNSTISNSSRHSEPYVNTKLSQCVDAPELQDLPNRDNYEEAGLSVVVETKDSDLDSSNTVVEANHDLGYQNQDPIIDDSTKQDEPLETDMQENKLETENKAVLLSETSIEVEVNGDIVQNKHLPDDLETSKVEEVKAKHVELSIDTTVLKPIHKVIAANVSDFVPPVTTTHTEEAFSTDILQPIPIKSPPNLQMNFAVDEQFEDSPDSLNYVEMLDESKYYQTDDYNCFSPARTIMETIVEESECSTQLTTTEDLNSEAQSEVMDENQLNGISGNEPDPENAVDLNNQLQDTTVNIPQEQETINTDMEQPDDQNNDCIDNLGKVITEKVPDIAVENLSPIPEIESNTESVENLGQDKESNEAAQEPKVLNEYPSKEEIREKILKRQSSALSIFRGPNGNTIIPDSPNDKLTFNPELVFLKLANLGYKQNFYCSNIHTKDTSVENIINVTNAKLQNLGYRF</sequence>
<organism evidence="3 5">
    <name type="scientific">Boothiomyces macroporosus</name>
    <dbReference type="NCBI Taxonomy" id="261099"/>
    <lineage>
        <taxon>Eukaryota</taxon>
        <taxon>Fungi</taxon>
        <taxon>Fungi incertae sedis</taxon>
        <taxon>Chytridiomycota</taxon>
        <taxon>Chytridiomycota incertae sedis</taxon>
        <taxon>Chytridiomycetes</taxon>
        <taxon>Rhizophydiales</taxon>
        <taxon>Terramycetaceae</taxon>
        <taxon>Boothiomyces</taxon>
    </lineage>
</organism>
<keyword evidence="5" id="KW-1185">Reference proteome</keyword>
<evidence type="ECO:0000313" key="5">
    <source>
        <dbReference type="Proteomes" id="UP001210925"/>
    </source>
</evidence>
<comment type="caution">
    <text evidence="3">The sequence shown here is derived from an EMBL/GenBank/DDBJ whole genome shotgun (WGS) entry which is preliminary data.</text>
</comment>
<gene>
    <name evidence="3" type="primary">TAGLN3_1</name>
    <name evidence="4" type="synonym">TAGLN3_2</name>
    <name evidence="3" type="ORF">HK103_005240</name>
    <name evidence="4" type="ORF">HK103_005260</name>
</gene>
<evidence type="ECO:0000313" key="4">
    <source>
        <dbReference type="EMBL" id="KAJ3256626.1"/>
    </source>
</evidence>
<dbReference type="PANTHER" id="PTHR47385:SF14">
    <property type="entry name" value="TRANSGELIN"/>
    <property type="match status" value="1"/>
</dbReference>
<name>A0AAD5UFE9_9FUNG</name>
<dbReference type="PANTHER" id="PTHR47385">
    <property type="entry name" value="CALPONIN"/>
    <property type="match status" value="1"/>
</dbReference>
<dbReference type="InterPro" id="IPR050606">
    <property type="entry name" value="Calponin-like"/>
</dbReference>
<accession>A0AAD5UFE9</accession>
<proteinExistence type="predicted"/>
<evidence type="ECO:0000256" key="1">
    <source>
        <dbReference type="SAM" id="MobiDB-lite"/>
    </source>
</evidence>
<dbReference type="SMART" id="SM00033">
    <property type="entry name" value="CH"/>
    <property type="match status" value="1"/>
</dbReference>
<dbReference type="GO" id="GO:0051015">
    <property type="term" value="F:actin filament binding"/>
    <property type="evidence" value="ECO:0007669"/>
    <property type="project" value="TreeGrafter"/>
</dbReference>
<evidence type="ECO:0000313" key="3">
    <source>
        <dbReference type="EMBL" id="KAJ3256606.1"/>
    </source>
</evidence>
<dbReference type="PRINTS" id="PR00888">
    <property type="entry name" value="SM22CALPONIN"/>
</dbReference>
<reference evidence="3" key="1">
    <citation type="submission" date="2020-05" db="EMBL/GenBank/DDBJ databases">
        <title>Phylogenomic resolution of chytrid fungi.</title>
        <authorList>
            <person name="Stajich J.E."/>
            <person name="Amses K."/>
            <person name="Simmons R."/>
            <person name="Seto K."/>
            <person name="Myers J."/>
            <person name="Bonds A."/>
            <person name="Quandt C.A."/>
            <person name="Barry K."/>
            <person name="Liu P."/>
            <person name="Grigoriev I."/>
            <person name="Longcore J.E."/>
            <person name="James T.Y."/>
        </authorList>
    </citation>
    <scope>NUCLEOTIDE SEQUENCE</scope>
    <source>
        <strain evidence="3">PLAUS21</strain>
    </source>
</reference>
<dbReference type="EMBL" id="JADGKB010000048">
    <property type="protein sequence ID" value="KAJ3256626.1"/>
    <property type="molecule type" value="Genomic_DNA"/>
</dbReference>
<dbReference type="GO" id="GO:0015629">
    <property type="term" value="C:actin cytoskeleton"/>
    <property type="evidence" value="ECO:0007669"/>
    <property type="project" value="TreeGrafter"/>
</dbReference>
<dbReference type="AlphaFoldDB" id="A0AAD5UFE9"/>
<dbReference type="Pfam" id="PF00307">
    <property type="entry name" value="CH"/>
    <property type="match status" value="1"/>
</dbReference>
<dbReference type="InterPro" id="IPR003096">
    <property type="entry name" value="SM22_calponin"/>
</dbReference>